<dbReference type="OrthoDB" id="3221808at2759"/>
<name>A0A9P5Q7F5_9AGAR</name>
<comment type="caution">
    <text evidence="3">The sequence shown here is derived from an EMBL/GenBank/DDBJ whole genome shotgun (WGS) entry which is preliminary data.</text>
</comment>
<evidence type="ECO:0000256" key="1">
    <source>
        <dbReference type="SAM" id="Phobius"/>
    </source>
</evidence>
<sequence length="102" mass="11287">KIWSMYLNHAEKNNEKLIESWKGDMDAILIFVGLFSASVTAFLLESYQNLIPDNTDTTVILLAQIYRQLSNDTALTNLPSVAQALDANAFVPPTSALICNIL</sequence>
<reference evidence="3" key="1">
    <citation type="submission" date="2020-11" db="EMBL/GenBank/DDBJ databases">
        <authorList>
            <consortium name="DOE Joint Genome Institute"/>
            <person name="Ahrendt S."/>
            <person name="Riley R."/>
            <person name="Andreopoulos W."/>
            <person name="Labutti K."/>
            <person name="Pangilinan J."/>
            <person name="Ruiz-Duenas F.J."/>
            <person name="Barrasa J.M."/>
            <person name="Sanchez-Garcia M."/>
            <person name="Camarero S."/>
            <person name="Miyauchi S."/>
            <person name="Serrano A."/>
            <person name="Linde D."/>
            <person name="Babiker R."/>
            <person name="Drula E."/>
            <person name="Ayuso-Fernandez I."/>
            <person name="Pacheco R."/>
            <person name="Padilla G."/>
            <person name="Ferreira P."/>
            <person name="Barriuso J."/>
            <person name="Kellner H."/>
            <person name="Castanera R."/>
            <person name="Alfaro M."/>
            <person name="Ramirez L."/>
            <person name="Pisabarro A.G."/>
            <person name="Kuo A."/>
            <person name="Tritt A."/>
            <person name="Lipzen A."/>
            <person name="He G."/>
            <person name="Yan M."/>
            <person name="Ng V."/>
            <person name="Cullen D."/>
            <person name="Martin F."/>
            <person name="Rosso M.-N."/>
            <person name="Henrissat B."/>
            <person name="Hibbett D."/>
            <person name="Martinez A.T."/>
            <person name="Grigoriev I.V."/>
        </authorList>
    </citation>
    <scope>NUCLEOTIDE SEQUENCE</scope>
    <source>
        <strain evidence="3">AH 40177</strain>
    </source>
</reference>
<dbReference type="EMBL" id="JADNRY010000011">
    <property type="protein sequence ID" value="KAF9075025.1"/>
    <property type="molecule type" value="Genomic_DNA"/>
</dbReference>
<keyword evidence="1" id="KW-1133">Transmembrane helix</keyword>
<dbReference type="Proteomes" id="UP000772434">
    <property type="component" value="Unassembled WGS sequence"/>
</dbReference>
<dbReference type="AlphaFoldDB" id="A0A9P5Q7F5"/>
<dbReference type="Pfam" id="PF20153">
    <property type="entry name" value="DUF6535"/>
    <property type="match status" value="1"/>
</dbReference>
<protein>
    <recommendedName>
        <fullName evidence="2">DUF6535 domain-containing protein</fullName>
    </recommendedName>
</protein>
<organism evidence="3 4">
    <name type="scientific">Rhodocollybia butyracea</name>
    <dbReference type="NCBI Taxonomy" id="206335"/>
    <lineage>
        <taxon>Eukaryota</taxon>
        <taxon>Fungi</taxon>
        <taxon>Dikarya</taxon>
        <taxon>Basidiomycota</taxon>
        <taxon>Agaricomycotina</taxon>
        <taxon>Agaricomycetes</taxon>
        <taxon>Agaricomycetidae</taxon>
        <taxon>Agaricales</taxon>
        <taxon>Marasmiineae</taxon>
        <taxon>Omphalotaceae</taxon>
        <taxon>Rhodocollybia</taxon>
    </lineage>
</organism>
<feature type="non-terminal residue" evidence="3">
    <location>
        <position position="102"/>
    </location>
</feature>
<evidence type="ECO:0000313" key="3">
    <source>
        <dbReference type="EMBL" id="KAF9075025.1"/>
    </source>
</evidence>
<feature type="domain" description="DUF6535" evidence="2">
    <location>
        <begin position="3"/>
        <end position="102"/>
    </location>
</feature>
<keyword evidence="1" id="KW-0812">Transmembrane</keyword>
<dbReference type="InterPro" id="IPR045338">
    <property type="entry name" value="DUF6535"/>
</dbReference>
<accession>A0A9P5Q7F5</accession>
<gene>
    <name evidence="3" type="ORF">BDP27DRAFT_1199803</name>
</gene>
<evidence type="ECO:0000259" key="2">
    <source>
        <dbReference type="Pfam" id="PF20153"/>
    </source>
</evidence>
<keyword evidence="1" id="KW-0472">Membrane</keyword>
<evidence type="ECO:0000313" key="4">
    <source>
        <dbReference type="Proteomes" id="UP000772434"/>
    </source>
</evidence>
<keyword evidence="4" id="KW-1185">Reference proteome</keyword>
<feature type="transmembrane region" description="Helical" evidence="1">
    <location>
        <begin position="27"/>
        <end position="44"/>
    </location>
</feature>
<proteinExistence type="predicted"/>
<feature type="non-terminal residue" evidence="3">
    <location>
        <position position="1"/>
    </location>
</feature>